<evidence type="ECO:0000256" key="1">
    <source>
        <dbReference type="SAM" id="SignalP"/>
    </source>
</evidence>
<feature type="chain" id="PRO_5012655033" description="Secretion system C-terminal sorting domain-containing protein" evidence="1">
    <location>
        <begin position="27"/>
        <end position="412"/>
    </location>
</feature>
<reference evidence="3 4" key="1">
    <citation type="submission" date="2017-10" db="EMBL/GenBank/DDBJ databases">
        <title>The draft genome sequence of Lewinella nigricans NBRC 102662.</title>
        <authorList>
            <person name="Wang K."/>
        </authorList>
    </citation>
    <scope>NUCLEOTIDE SEQUENCE [LARGE SCALE GENOMIC DNA]</scope>
    <source>
        <strain evidence="3 4">NBRC 102662</strain>
    </source>
</reference>
<dbReference type="Pfam" id="PF18962">
    <property type="entry name" value="Por_Secre_tail"/>
    <property type="match status" value="1"/>
</dbReference>
<dbReference type="AlphaFoldDB" id="A0A2D0MX35"/>
<dbReference type="NCBIfam" id="TIGR04183">
    <property type="entry name" value="Por_Secre_tail"/>
    <property type="match status" value="1"/>
</dbReference>
<feature type="domain" description="Secretion system C-terminal sorting" evidence="2">
    <location>
        <begin position="335"/>
        <end position="404"/>
    </location>
</feature>
<dbReference type="Proteomes" id="UP000223913">
    <property type="component" value="Unassembled WGS sequence"/>
</dbReference>
<evidence type="ECO:0000313" key="3">
    <source>
        <dbReference type="EMBL" id="PHN00805.1"/>
    </source>
</evidence>
<proteinExistence type="predicted"/>
<dbReference type="Gene3D" id="2.130.10.10">
    <property type="entry name" value="YVTN repeat-like/Quinoprotein amine dehydrogenase"/>
    <property type="match status" value="1"/>
</dbReference>
<name>A0A2D0MX35_FLAN2</name>
<dbReference type="EMBL" id="PDUD01000074">
    <property type="protein sequence ID" value="PHN00805.1"/>
    <property type="molecule type" value="Genomic_DNA"/>
</dbReference>
<dbReference type="InterPro" id="IPR026444">
    <property type="entry name" value="Secre_tail"/>
</dbReference>
<dbReference type="InterPro" id="IPR015943">
    <property type="entry name" value="WD40/YVTN_repeat-like_dom_sf"/>
</dbReference>
<keyword evidence="1" id="KW-0732">Signal</keyword>
<accession>A0A2D0MX35</accession>
<keyword evidence="4" id="KW-1185">Reference proteome</keyword>
<protein>
    <recommendedName>
        <fullName evidence="2">Secretion system C-terminal sorting domain-containing protein</fullName>
    </recommendedName>
</protein>
<dbReference type="OrthoDB" id="9757809at2"/>
<dbReference type="SUPFAM" id="SSF110296">
    <property type="entry name" value="Oligoxyloglucan reducing end-specific cellobiohydrolase"/>
    <property type="match status" value="2"/>
</dbReference>
<feature type="signal peptide" evidence="1">
    <location>
        <begin position="1"/>
        <end position="26"/>
    </location>
</feature>
<organism evidence="3 4">
    <name type="scientific">Flavilitoribacter nigricans (strain ATCC 23147 / DSM 23189 / NBRC 102662 / NCIMB 1420 / SS-2)</name>
    <name type="common">Lewinella nigricans</name>
    <dbReference type="NCBI Taxonomy" id="1122177"/>
    <lineage>
        <taxon>Bacteria</taxon>
        <taxon>Pseudomonadati</taxon>
        <taxon>Bacteroidota</taxon>
        <taxon>Saprospiria</taxon>
        <taxon>Saprospirales</taxon>
        <taxon>Lewinellaceae</taxon>
        <taxon>Flavilitoribacter</taxon>
    </lineage>
</organism>
<evidence type="ECO:0000313" key="4">
    <source>
        <dbReference type="Proteomes" id="UP000223913"/>
    </source>
</evidence>
<comment type="caution">
    <text evidence="3">The sequence shown here is derived from an EMBL/GenBank/DDBJ whole genome shotgun (WGS) entry which is preliminary data.</text>
</comment>
<sequence>MTALSSKCRFTSYLLLLITIYSSAQSESPIPETFQLHTWQPLANFENRDILFLYNDQEVRLYAGIGGEGLLSSIDGGQTWERVNSEGHLFTPSRLLEESGKYYLTTLDKGVFESRNGIDFSPISDSLPQVAVWGITKYQGEWYVCTDKGVYRQDKKGGWFPEPLPETFQEETLYDIHAKAGLLVTGGQNRIYIKQDGSWKTIDFDFEFDIRNIVIFNDETIWVGTNGKGCYYSDDRGQSWAKLAEEGLEDNVIYLSKHEEMDLLRIGRNGLYNDVSKIGLQPEGIIFKTATFHRGLYFAGTVDKGIFALAPIPTPGALPINTENRLQNLTGALNIFPNPTDGTIWVQLETPEATDDIHQMEIFDTNGRLVDKGIVVAGDQNRFDLQLPPGVYSLLFSRAGKPVHRGRIIVMQ</sequence>
<evidence type="ECO:0000259" key="2">
    <source>
        <dbReference type="Pfam" id="PF18962"/>
    </source>
</evidence>
<gene>
    <name evidence="3" type="ORF">CRP01_40400</name>
</gene>